<proteinExistence type="predicted"/>
<keyword evidence="1" id="KW-0963">Cytoplasm</keyword>
<keyword evidence="7" id="KW-1185">Reference proteome</keyword>
<evidence type="ECO:0000256" key="5">
    <source>
        <dbReference type="SAM" id="MobiDB-lite"/>
    </source>
</evidence>
<feature type="compositionally biased region" description="Pro residues" evidence="5">
    <location>
        <begin position="17"/>
        <end position="26"/>
    </location>
</feature>
<evidence type="ECO:0000313" key="6">
    <source>
        <dbReference type="EMBL" id="KAG7528493.1"/>
    </source>
</evidence>
<evidence type="ECO:0000256" key="1">
    <source>
        <dbReference type="ARBA" id="ARBA00022490"/>
    </source>
</evidence>
<accession>A0A8K0JHC5</accession>
<evidence type="ECO:0000313" key="7">
    <source>
        <dbReference type="Proteomes" id="UP000812966"/>
    </source>
</evidence>
<dbReference type="InterPro" id="IPR029063">
    <property type="entry name" value="SAM-dependent_MTases_sf"/>
</dbReference>
<sequence>MSVTSDDEDNLMGDMFPEPPRPATPPPTIKTYTFPSSTAQLAPLTVSLIGSHHSLWGHILFESSLVMSNHLFHNQSRLVSGKNVVEFGAGAGVPGLAAGVLGARKVVLTDYPSVELLKNLEENVRENSAVHKGLDGRVVVEGHVWGRDCAPVLKHLQVEEKSESDTATSTTTSSSTIPDPDLSRASSSSLAPNTLPDPSKFQTLLLSDLIFNHSQHLALLRSLERLIDPACGTALVFHSHHLPQHRARDLKFFELAEKRGWTVEKVVEEVRGVQFVDDGGDVGLRERVWGREMRWDGVVREEESDSESEAADKK</sequence>
<dbReference type="PROSITE" id="PS51560">
    <property type="entry name" value="SAM_MT_NNT1"/>
    <property type="match status" value="1"/>
</dbReference>
<dbReference type="EMBL" id="JABELV010000180">
    <property type="protein sequence ID" value="KAG7528493.1"/>
    <property type="molecule type" value="Genomic_DNA"/>
</dbReference>
<evidence type="ECO:0000256" key="2">
    <source>
        <dbReference type="ARBA" id="ARBA00022603"/>
    </source>
</evidence>
<evidence type="ECO:0000256" key="3">
    <source>
        <dbReference type="ARBA" id="ARBA00022679"/>
    </source>
</evidence>
<name>A0A8K0JHC5_9TREE</name>
<keyword evidence="3" id="KW-0808">Transferase</keyword>
<dbReference type="AlphaFoldDB" id="A0A8K0JHC5"/>
<dbReference type="GO" id="GO:0008757">
    <property type="term" value="F:S-adenosylmethionine-dependent methyltransferase activity"/>
    <property type="evidence" value="ECO:0007669"/>
    <property type="project" value="UniProtKB-ARBA"/>
</dbReference>
<dbReference type="GO" id="GO:0005737">
    <property type="term" value="C:cytoplasm"/>
    <property type="evidence" value="ECO:0007669"/>
    <property type="project" value="TreeGrafter"/>
</dbReference>
<dbReference type="Proteomes" id="UP000812966">
    <property type="component" value="Unassembled WGS sequence"/>
</dbReference>
<comment type="caution">
    <text evidence="6">The sequence shown here is derived from an EMBL/GenBank/DDBJ whole genome shotgun (WGS) entry which is preliminary data.</text>
</comment>
<evidence type="ECO:0000256" key="4">
    <source>
        <dbReference type="ARBA" id="ARBA00022691"/>
    </source>
</evidence>
<dbReference type="OrthoDB" id="46564at2759"/>
<protein>
    <recommendedName>
        <fullName evidence="8">Protein N-terminal and lysine N-methyltransferase EFM7</fullName>
    </recommendedName>
</protein>
<keyword evidence="2" id="KW-0489">Methyltransferase</keyword>
<feature type="region of interest" description="Disordered" evidence="5">
    <location>
        <begin position="1"/>
        <end position="26"/>
    </location>
</feature>
<feature type="compositionally biased region" description="Low complexity" evidence="5">
    <location>
        <begin position="165"/>
        <end position="176"/>
    </location>
</feature>
<organism evidence="6 7">
    <name type="scientific">Filobasidium floriforme</name>
    <dbReference type="NCBI Taxonomy" id="5210"/>
    <lineage>
        <taxon>Eukaryota</taxon>
        <taxon>Fungi</taxon>
        <taxon>Dikarya</taxon>
        <taxon>Basidiomycota</taxon>
        <taxon>Agaricomycotina</taxon>
        <taxon>Tremellomycetes</taxon>
        <taxon>Filobasidiales</taxon>
        <taxon>Filobasidiaceae</taxon>
        <taxon>Filobasidium</taxon>
    </lineage>
</organism>
<dbReference type="InterPro" id="IPR019410">
    <property type="entry name" value="Methyltransf_16"/>
</dbReference>
<evidence type="ECO:0008006" key="8">
    <source>
        <dbReference type="Google" id="ProtNLM"/>
    </source>
</evidence>
<dbReference type="Gene3D" id="3.40.50.150">
    <property type="entry name" value="Vaccinia Virus protein VP39"/>
    <property type="match status" value="1"/>
</dbReference>
<dbReference type="PANTHER" id="PTHR14614:SF10">
    <property type="entry name" value="PROTEIN N-TERMINAL AND LYSINE N-METHYLTRANSFERASE EFM7"/>
    <property type="match status" value="1"/>
</dbReference>
<gene>
    <name evidence="6" type="ORF">FFLO_06116</name>
</gene>
<feature type="region of interest" description="Disordered" evidence="5">
    <location>
        <begin position="160"/>
        <end position="194"/>
    </location>
</feature>
<feature type="compositionally biased region" description="Acidic residues" evidence="5">
    <location>
        <begin position="1"/>
        <end position="11"/>
    </location>
</feature>
<dbReference type="GO" id="GO:0032259">
    <property type="term" value="P:methylation"/>
    <property type="evidence" value="ECO:0007669"/>
    <property type="project" value="UniProtKB-KW"/>
</dbReference>
<dbReference type="Pfam" id="PF10294">
    <property type="entry name" value="Methyltransf_16"/>
    <property type="match status" value="1"/>
</dbReference>
<keyword evidence="4" id="KW-0949">S-adenosyl-L-methionine</keyword>
<dbReference type="SUPFAM" id="SSF53335">
    <property type="entry name" value="S-adenosyl-L-methionine-dependent methyltransferases"/>
    <property type="match status" value="1"/>
</dbReference>
<dbReference type="PANTHER" id="PTHR14614">
    <property type="entry name" value="HEPATOCELLULAR CARCINOMA-ASSOCIATED ANTIGEN"/>
    <property type="match status" value="1"/>
</dbReference>
<dbReference type="InterPro" id="IPR025784">
    <property type="entry name" value="EFM7"/>
</dbReference>
<reference evidence="6" key="1">
    <citation type="submission" date="2020-04" db="EMBL/GenBank/DDBJ databases">
        <title>Analysis of mating type loci in Filobasidium floriforme.</title>
        <authorList>
            <person name="Nowrousian M."/>
        </authorList>
    </citation>
    <scope>NUCLEOTIDE SEQUENCE</scope>
    <source>
        <strain evidence="6">CBS 6242</strain>
    </source>
</reference>